<evidence type="ECO:0000313" key="2">
    <source>
        <dbReference type="EMBL" id="KAK3359153.1"/>
    </source>
</evidence>
<dbReference type="PANTHER" id="PTHR28298">
    <property type="entry name" value="EISOSOME PROTEIN 1"/>
    <property type="match status" value="1"/>
</dbReference>
<dbReference type="Proteomes" id="UP001275084">
    <property type="component" value="Unassembled WGS sequence"/>
</dbReference>
<feature type="region of interest" description="Disordered" evidence="1">
    <location>
        <begin position="61"/>
        <end position="101"/>
    </location>
</feature>
<protein>
    <recommendedName>
        <fullName evidence="4">Eisosome protein 1</fullName>
    </recommendedName>
</protein>
<feature type="compositionally biased region" description="Basic and acidic residues" evidence="1">
    <location>
        <begin position="696"/>
        <end position="707"/>
    </location>
</feature>
<feature type="compositionally biased region" description="Basic and acidic residues" evidence="1">
    <location>
        <begin position="502"/>
        <end position="511"/>
    </location>
</feature>
<feature type="region of interest" description="Disordered" evidence="1">
    <location>
        <begin position="403"/>
        <end position="570"/>
    </location>
</feature>
<reference evidence="2" key="2">
    <citation type="submission" date="2023-06" db="EMBL/GenBank/DDBJ databases">
        <authorList>
            <consortium name="Lawrence Berkeley National Laboratory"/>
            <person name="Haridas S."/>
            <person name="Hensen N."/>
            <person name="Bonometti L."/>
            <person name="Westerberg I."/>
            <person name="Brannstrom I.O."/>
            <person name="Guillou S."/>
            <person name="Cros-Aarteil S."/>
            <person name="Calhoun S."/>
            <person name="Kuo A."/>
            <person name="Mondo S."/>
            <person name="Pangilinan J."/>
            <person name="Riley R."/>
            <person name="Labutti K."/>
            <person name="Andreopoulos B."/>
            <person name="Lipzen A."/>
            <person name="Chen C."/>
            <person name="Yanf M."/>
            <person name="Daum C."/>
            <person name="Ng V."/>
            <person name="Clum A."/>
            <person name="Steindorff A."/>
            <person name="Ohm R."/>
            <person name="Martin F."/>
            <person name="Silar P."/>
            <person name="Natvig D."/>
            <person name="Lalanne C."/>
            <person name="Gautier V."/>
            <person name="Ament-Velasquez S.L."/>
            <person name="Kruys A."/>
            <person name="Hutchinson M.I."/>
            <person name="Powell A.J."/>
            <person name="Barry K."/>
            <person name="Miller A.N."/>
            <person name="Grigoriev I.V."/>
            <person name="Debuchy R."/>
            <person name="Gladieux P."/>
            <person name="Thoren M.H."/>
            <person name="Johannesson H."/>
        </authorList>
    </citation>
    <scope>NUCLEOTIDE SEQUENCE</scope>
    <source>
        <strain evidence="2">CBS 955.72</strain>
    </source>
</reference>
<organism evidence="2 3">
    <name type="scientific">Lasiosphaeria hispida</name>
    <dbReference type="NCBI Taxonomy" id="260671"/>
    <lineage>
        <taxon>Eukaryota</taxon>
        <taxon>Fungi</taxon>
        <taxon>Dikarya</taxon>
        <taxon>Ascomycota</taxon>
        <taxon>Pezizomycotina</taxon>
        <taxon>Sordariomycetes</taxon>
        <taxon>Sordariomycetidae</taxon>
        <taxon>Sordariales</taxon>
        <taxon>Lasiosphaeriaceae</taxon>
        <taxon>Lasiosphaeria</taxon>
    </lineage>
</organism>
<dbReference type="EMBL" id="JAUIQD010000002">
    <property type="protein sequence ID" value="KAK3359153.1"/>
    <property type="molecule type" value="Genomic_DNA"/>
</dbReference>
<evidence type="ECO:0008006" key="4">
    <source>
        <dbReference type="Google" id="ProtNLM"/>
    </source>
</evidence>
<evidence type="ECO:0000313" key="3">
    <source>
        <dbReference type="Proteomes" id="UP001275084"/>
    </source>
</evidence>
<reference evidence="2" key="1">
    <citation type="journal article" date="2023" name="Mol. Phylogenet. Evol.">
        <title>Genome-scale phylogeny and comparative genomics of the fungal order Sordariales.</title>
        <authorList>
            <person name="Hensen N."/>
            <person name="Bonometti L."/>
            <person name="Westerberg I."/>
            <person name="Brannstrom I.O."/>
            <person name="Guillou S."/>
            <person name="Cros-Aarteil S."/>
            <person name="Calhoun S."/>
            <person name="Haridas S."/>
            <person name="Kuo A."/>
            <person name="Mondo S."/>
            <person name="Pangilinan J."/>
            <person name="Riley R."/>
            <person name="LaButti K."/>
            <person name="Andreopoulos B."/>
            <person name="Lipzen A."/>
            <person name="Chen C."/>
            <person name="Yan M."/>
            <person name="Daum C."/>
            <person name="Ng V."/>
            <person name="Clum A."/>
            <person name="Steindorff A."/>
            <person name="Ohm R.A."/>
            <person name="Martin F."/>
            <person name="Silar P."/>
            <person name="Natvig D.O."/>
            <person name="Lalanne C."/>
            <person name="Gautier V."/>
            <person name="Ament-Velasquez S.L."/>
            <person name="Kruys A."/>
            <person name="Hutchinson M.I."/>
            <person name="Powell A.J."/>
            <person name="Barry K."/>
            <person name="Miller A.N."/>
            <person name="Grigoriev I.V."/>
            <person name="Debuchy R."/>
            <person name="Gladieux P."/>
            <person name="Hiltunen Thoren M."/>
            <person name="Johannesson H."/>
        </authorList>
    </citation>
    <scope>NUCLEOTIDE SEQUENCE</scope>
    <source>
        <strain evidence="2">CBS 955.72</strain>
    </source>
</reference>
<accession>A0AAJ0MHD4</accession>
<feature type="compositionally biased region" description="Low complexity" evidence="1">
    <location>
        <begin position="13"/>
        <end position="46"/>
    </location>
</feature>
<feature type="region of interest" description="Disordered" evidence="1">
    <location>
        <begin position="239"/>
        <end position="280"/>
    </location>
</feature>
<dbReference type="AlphaFoldDB" id="A0AAJ0MHD4"/>
<dbReference type="GO" id="GO:0070941">
    <property type="term" value="P:eisosome assembly"/>
    <property type="evidence" value="ECO:0007669"/>
    <property type="project" value="TreeGrafter"/>
</dbReference>
<feature type="region of interest" description="Disordered" evidence="1">
    <location>
        <begin position="184"/>
        <end position="204"/>
    </location>
</feature>
<sequence length="707" mass="77714">MASPRQNRRNTVGSQAAMIAAAGSAQRQQQQQRQQHSSSSSGWGSSAANLAFKASMAPAPAAETPSLARQGSVRAAKGAMAGLRPRAKSSPMTKDSYPDQHNAASNALSAATIAHRPSMRAPVVTAEEGGAVSYTTMDRQMFTSNPPIRLEVEEKNRNDVLHASAVAMAKQMYSQQQKMINTTKAHVRSSSFTRHETGSITSGAYDEQPMRFNNLHEAAYHLAQQRLTKLHDEHQQNRDLQDYYGSPGQPQRNKLGTIRNRLTRRRSASDGALIEDKKRSQQIRKQMSLFDTKVAEVDEQKRTRDREALLAAAQRNVKARLRGMDEKIQSETGWVAPSTMSDWEFKAKAAAQARFDASRVDSQRKVDIGGGKLMDRDAVEEIAARRVQPILDEINENAEKERERKALQKLEEEKQREEVERSKMREREIQEIHKKLKGQQKDQDKARKAEIKREEKEKKEEEKIAKAEQKRLARDGKQKEKEVIPVASTGEPSTENAAPSRTDAEAGERSRALSIPFAKRHRKQKSKDSSSTGSEGEATSPGNKVKTWFKTHLTRPRAQSSPNASGDRKKFVGGAALAMISGENGSRPSVGGRDASMREIAMAGRSNVGNENGEGSVSAIAVSVPVIVGTSELSTPAAWEEGVELRSVSSMSSSMSSHDRFVEARSTLEAPVSPPPTMARLAAAGSPVSSTGRVSPFRESKFSEILE</sequence>
<gene>
    <name evidence="2" type="ORF">B0T25DRAFT_88106</name>
</gene>
<dbReference type="Pfam" id="PF12757">
    <property type="entry name" value="Eisosome1"/>
    <property type="match status" value="1"/>
</dbReference>
<keyword evidence="3" id="KW-1185">Reference proteome</keyword>
<feature type="compositionally biased region" description="Low complexity" evidence="1">
    <location>
        <begin position="529"/>
        <end position="540"/>
    </location>
</feature>
<comment type="caution">
    <text evidence="2">The sequence shown here is derived from an EMBL/GenBank/DDBJ whole genome shotgun (WGS) entry which is preliminary data.</text>
</comment>
<feature type="region of interest" description="Disordered" evidence="1">
    <location>
        <begin position="1"/>
        <end position="46"/>
    </location>
</feature>
<dbReference type="PANTHER" id="PTHR28298:SF1">
    <property type="entry name" value="EISOSOME PROTEIN 1"/>
    <property type="match status" value="1"/>
</dbReference>
<feature type="compositionally biased region" description="Polar residues" evidence="1">
    <location>
        <begin position="184"/>
        <end position="202"/>
    </location>
</feature>
<proteinExistence type="predicted"/>
<feature type="region of interest" description="Disordered" evidence="1">
    <location>
        <begin position="668"/>
        <end position="707"/>
    </location>
</feature>
<evidence type="ECO:0000256" key="1">
    <source>
        <dbReference type="SAM" id="MobiDB-lite"/>
    </source>
</evidence>
<feature type="compositionally biased region" description="Polar residues" evidence="1">
    <location>
        <begin position="490"/>
        <end position="499"/>
    </location>
</feature>
<dbReference type="InterPro" id="IPR024527">
    <property type="entry name" value="Eisosome1"/>
</dbReference>
<feature type="compositionally biased region" description="Basic and acidic residues" evidence="1">
    <location>
        <begin position="403"/>
        <end position="483"/>
    </location>
</feature>
<name>A0AAJ0MHD4_9PEZI</name>